<accession>A0A4U5WIW3</accession>
<evidence type="ECO:0000313" key="2">
    <source>
        <dbReference type="EMBL" id="TKT01968.1"/>
    </source>
</evidence>
<keyword evidence="3" id="KW-1185">Reference proteome</keyword>
<dbReference type="OrthoDB" id="4246838at2"/>
<sequence>MVSFKRWQTAVVAVVTMAGLAVAVAPAQATDICDTGGAGRYICDYGIKKHSLPNGEKEQFVVGTDYAVWMRWTTKGQWSSWTSMGKPDPLGTAKAASSIGLDDEQVLGDFRTTFYLTNSNGALVSRTRPYLGAGWFTWDFPKCC</sequence>
<gene>
    <name evidence="2" type="ORF">E4U91_18965</name>
</gene>
<proteinExistence type="predicted"/>
<keyword evidence="1" id="KW-0732">Signal</keyword>
<reference evidence="2 3" key="1">
    <citation type="submission" date="2019-04" db="EMBL/GenBank/DDBJ databases">
        <title>Streptomyces lasaliensis sp. nov., an Actinomycete isolated from soil which produces the polyether antibiotic lasalocid.</title>
        <authorList>
            <person name="Erwin G."/>
            <person name="Haber C."/>
        </authorList>
    </citation>
    <scope>NUCLEOTIDE SEQUENCE [LARGE SCALE GENOMIC DNA]</scope>
    <source>
        <strain evidence="2 3">X-537</strain>
    </source>
</reference>
<dbReference type="AlphaFoldDB" id="A0A4U5WIW3"/>
<dbReference type="Proteomes" id="UP000305929">
    <property type="component" value="Unassembled WGS sequence"/>
</dbReference>
<comment type="caution">
    <text evidence="2">The sequence shown here is derived from an EMBL/GenBank/DDBJ whole genome shotgun (WGS) entry which is preliminary data.</text>
</comment>
<protein>
    <submittedName>
        <fullName evidence="2">Uncharacterized protein</fullName>
    </submittedName>
</protein>
<evidence type="ECO:0000313" key="3">
    <source>
        <dbReference type="Proteomes" id="UP000305929"/>
    </source>
</evidence>
<evidence type="ECO:0000256" key="1">
    <source>
        <dbReference type="SAM" id="SignalP"/>
    </source>
</evidence>
<feature type="chain" id="PRO_5020615603" evidence="1">
    <location>
        <begin position="30"/>
        <end position="144"/>
    </location>
</feature>
<organism evidence="2 3">
    <name type="scientific">Streptomyces lasalocidi</name>
    <name type="common">Streptomyces lasaliensis</name>
    <dbReference type="NCBI Taxonomy" id="324833"/>
    <lineage>
        <taxon>Bacteria</taxon>
        <taxon>Bacillati</taxon>
        <taxon>Actinomycetota</taxon>
        <taxon>Actinomycetes</taxon>
        <taxon>Kitasatosporales</taxon>
        <taxon>Streptomycetaceae</taxon>
        <taxon>Streptomyces</taxon>
    </lineage>
</organism>
<name>A0A4U5WIW3_STRLS</name>
<dbReference type="SUPFAM" id="SSF89372">
    <property type="entry name" value="Fucose-specific lectin"/>
    <property type="match status" value="1"/>
</dbReference>
<dbReference type="RefSeq" id="WP_137307965.1">
    <property type="nucleotide sequence ID" value="NZ_SZNQ01000001.1"/>
</dbReference>
<feature type="signal peptide" evidence="1">
    <location>
        <begin position="1"/>
        <end position="29"/>
    </location>
</feature>
<dbReference type="EMBL" id="SZNQ01000001">
    <property type="protein sequence ID" value="TKT01968.1"/>
    <property type="molecule type" value="Genomic_DNA"/>
</dbReference>